<dbReference type="EMBL" id="JALJOV010000168">
    <property type="protein sequence ID" value="KAK9866358.1"/>
    <property type="molecule type" value="Genomic_DNA"/>
</dbReference>
<sequence length="118" mass="12332">MWWKKKGADSNNKEPQPSTAGASASASAAEERSAEASNQFSQTGQSDAASLSKGTERIEPSSPAAVFEFGGVVPAGTLSMQGVCNVGPPSSLQPCIWLVEPTSDEDSKAGQQKFHIEF</sequence>
<reference evidence="2 3" key="1">
    <citation type="journal article" date="2024" name="Nat. Commun.">
        <title>Phylogenomics reveals the evolutionary origins of lichenization in chlorophyte algae.</title>
        <authorList>
            <person name="Puginier C."/>
            <person name="Libourel C."/>
            <person name="Otte J."/>
            <person name="Skaloud P."/>
            <person name="Haon M."/>
            <person name="Grisel S."/>
            <person name="Petersen M."/>
            <person name="Berrin J.G."/>
            <person name="Delaux P.M."/>
            <person name="Dal Grande F."/>
            <person name="Keller J."/>
        </authorList>
    </citation>
    <scope>NUCLEOTIDE SEQUENCE [LARGE SCALE GENOMIC DNA]</scope>
    <source>
        <strain evidence="2 3">SAG 2523</strain>
    </source>
</reference>
<gene>
    <name evidence="2" type="ORF">WJX84_006951</name>
</gene>
<dbReference type="AlphaFoldDB" id="A0AAW1TBR0"/>
<feature type="compositionally biased region" description="Low complexity" evidence="1">
    <location>
        <begin position="18"/>
        <end position="28"/>
    </location>
</feature>
<feature type="compositionally biased region" description="Polar residues" evidence="1">
    <location>
        <begin position="38"/>
        <end position="53"/>
    </location>
</feature>
<organism evidence="2 3">
    <name type="scientific">Apatococcus fuscideae</name>
    <dbReference type="NCBI Taxonomy" id="2026836"/>
    <lineage>
        <taxon>Eukaryota</taxon>
        <taxon>Viridiplantae</taxon>
        <taxon>Chlorophyta</taxon>
        <taxon>core chlorophytes</taxon>
        <taxon>Trebouxiophyceae</taxon>
        <taxon>Chlorellales</taxon>
        <taxon>Chlorellaceae</taxon>
        <taxon>Apatococcus</taxon>
    </lineage>
</organism>
<feature type="compositionally biased region" description="Basic and acidic residues" evidence="1">
    <location>
        <begin position="1"/>
        <end position="12"/>
    </location>
</feature>
<keyword evidence="3" id="KW-1185">Reference proteome</keyword>
<comment type="caution">
    <text evidence="2">The sequence shown here is derived from an EMBL/GenBank/DDBJ whole genome shotgun (WGS) entry which is preliminary data.</text>
</comment>
<feature type="region of interest" description="Disordered" evidence="1">
    <location>
        <begin position="1"/>
        <end position="63"/>
    </location>
</feature>
<name>A0AAW1TBR0_9CHLO</name>
<evidence type="ECO:0000256" key="1">
    <source>
        <dbReference type="SAM" id="MobiDB-lite"/>
    </source>
</evidence>
<dbReference type="Proteomes" id="UP001485043">
    <property type="component" value="Unassembled WGS sequence"/>
</dbReference>
<evidence type="ECO:0000313" key="3">
    <source>
        <dbReference type="Proteomes" id="UP001485043"/>
    </source>
</evidence>
<evidence type="ECO:0000313" key="2">
    <source>
        <dbReference type="EMBL" id="KAK9866358.1"/>
    </source>
</evidence>
<protein>
    <submittedName>
        <fullName evidence="2">Uncharacterized protein</fullName>
    </submittedName>
</protein>
<proteinExistence type="predicted"/>
<accession>A0AAW1TBR0</accession>